<comment type="caution">
    <text evidence="1">The sequence shown here is derived from an EMBL/GenBank/DDBJ whole genome shotgun (WGS) entry which is preliminary data.</text>
</comment>
<evidence type="ECO:0008006" key="3">
    <source>
        <dbReference type="Google" id="ProtNLM"/>
    </source>
</evidence>
<sequence length="1073" mass="127517">MTSLLLKGSYGNSLALFKRVSTTILLNSSSNSYSSRSYSSLLCKNKYNTSTLSTLTTAPIRSTSTTTNKLVSYNSNNSNNSILNNNNRYYSSSRYTNEFIDIDDLELEELSKTKNNSASEENKCSYLVRKHRFFETLLDEDTLTELYDKYFMNPNSEIHHQMLLDFFKFDEFKVLQQTKYTLYINVLFKWVTEYMRTLEIAYLENFLKFYRRTKNSEYFYKVLNYMERNKIAHNIYSYNITLLFYHENGELGKAYELAYIALDLDTPLNERVYISLLTAFKSDLQIVKRVHQRAANDKALGLNSNIYNLIAQIYIKRFNRMDWAMEIVDMLQHNKVPITINTMVAILDCHILHEPVNAYFFFKKFMVKHPQFLQSQENCECITPILVRGPPELFLDLVDHLMGHNMLSREFFNTAINNYAKSKNRSIIINLYNTMITLFKPDPTTLRSLVFLSSQSNSLEEVMYWMNTVKQLGFEPNQQMYGYTMRFLVRKQHYNELIPLLQEVRKKKLFNEWVFTSMIMYDFSTGDMDQLENDIKLVIKHNGDLAQITDLVIKELLMLDDIAGATKWLEKKKELSIKPTLYTYSLFLVYHEMRFNLKDHSEVLDIIEKAGLVRNLQIEERIKNQFNSNHSRNIVYNKIDLTYLKKENLDVYQTSKFKTMIMNHLRHDDLTSAYQKLKERESKGFDIDIDTYYLFLKFVNKRNDSEKTLEFFKYLLGKQFLPEKNIITKSLDLIFSLGKKRYEDFLLGIPESFARDFEELLLVIRVKWDFKQALQMMMNNTEKYSYLFKSPNIRNAMLRQLAVLNEFDRASKLMEEMITSKQIFEADVLDYFYRKIAENEYYCPTINRMKDYYHRYKIQATTDFYNAQLSNLYLENRHEEAFQLFHYILKELKGVQTISTTTLELGMKIYTRYYPVPPLSNISKWEEISIIAQENKIRDVFVQLLFYRALRNAGQTDIIRENIKGYVYTSHIPNELALLILECCETDQEVIHHASQMIKKRQRLSNIEIEKILRKANETVRDPIVEKHLRRKLPNSIYQGSPLDAKEMEFLDEKLLRYLHRQDHLKNSYQRVK</sequence>
<dbReference type="InterPro" id="IPR050667">
    <property type="entry name" value="PPR-containing_protein"/>
</dbReference>
<evidence type="ECO:0000313" key="1">
    <source>
        <dbReference type="EMBL" id="KAF2073185.1"/>
    </source>
</evidence>
<dbReference type="OrthoDB" id="185373at2759"/>
<name>A0A8J4UYM6_9MYCE</name>
<dbReference type="EMBL" id="AJWJ01000221">
    <property type="protein sequence ID" value="KAF2073185.1"/>
    <property type="molecule type" value="Genomic_DNA"/>
</dbReference>
<dbReference type="PANTHER" id="PTHR47939:SF5">
    <property type="entry name" value="PENTACOTRIPEPTIDE-REPEAT REGION OF PRORP DOMAIN-CONTAINING PROTEIN"/>
    <property type="match status" value="1"/>
</dbReference>
<gene>
    <name evidence="1" type="ORF">CYY_005502</name>
</gene>
<proteinExistence type="predicted"/>
<dbReference type="InterPro" id="IPR011990">
    <property type="entry name" value="TPR-like_helical_dom_sf"/>
</dbReference>
<reference evidence="1" key="1">
    <citation type="submission" date="2020-01" db="EMBL/GenBank/DDBJ databases">
        <title>Development of genomics and gene disruption for Polysphondylium violaceum indicates a role for the polyketide synthase stlB in stalk morphogenesis.</title>
        <authorList>
            <person name="Narita B."/>
            <person name="Kawabe Y."/>
            <person name="Kin K."/>
            <person name="Saito T."/>
            <person name="Gibbs R."/>
            <person name="Kuspa A."/>
            <person name="Muzny D."/>
            <person name="Queller D."/>
            <person name="Richards S."/>
            <person name="Strassman J."/>
            <person name="Sucgang R."/>
            <person name="Worley K."/>
            <person name="Schaap P."/>
        </authorList>
    </citation>
    <scope>NUCLEOTIDE SEQUENCE</scope>
    <source>
        <strain evidence="1">QSvi11</strain>
    </source>
</reference>
<dbReference type="AlphaFoldDB" id="A0A8J4UYM6"/>
<keyword evidence="2" id="KW-1185">Reference proteome</keyword>
<accession>A0A8J4UYM6</accession>
<organism evidence="1 2">
    <name type="scientific">Polysphondylium violaceum</name>
    <dbReference type="NCBI Taxonomy" id="133409"/>
    <lineage>
        <taxon>Eukaryota</taxon>
        <taxon>Amoebozoa</taxon>
        <taxon>Evosea</taxon>
        <taxon>Eumycetozoa</taxon>
        <taxon>Dictyostelia</taxon>
        <taxon>Dictyosteliales</taxon>
        <taxon>Dictyosteliaceae</taxon>
        <taxon>Polysphondylium</taxon>
    </lineage>
</organism>
<protein>
    <recommendedName>
        <fullName evidence="3">Pentatricopeptide repeat-containing protein</fullName>
    </recommendedName>
</protein>
<dbReference type="PANTHER" id="PTHR47939">
    <property type="entry name" value="MEMBRANE-ASSOCIATED SALT-INDUCIBLE PROTEIN-LIKE"/>
    <property type="match status" value="1"/>
</dbReference>
<dbReference type="Gene3D" id="1.25.40.10">
    <property type="entry name" value="Tetratricopeptide repeat domain"/>
    <property type="match status" value="3"/>
</dbReference>
<evidence type="ECO:0000313" key="2">
    <source>
        <dbReference type="Proteomes" id="UP000695562"/>
    </source>
</evidence>
<dbReference type="Proteomes" id="UP000695562">
    <property type="component" value="Unassembled WGS sequence"/>
</dbReference>